<dbReference type="EMBL" id="PXYX01000011">
    <property type="protein sequence ID" value="PSR27695.1"/>
    <property type="molecule type" value="Genomic_DNA"/>
</dbReference>
<evidence type="ECO:0000313" key="2">
    <source>
        <dbReference type="Proteomes" id="UP000242705"/>
    </source>
</evidence>
<reference evidence="1 2" key="1">
    <citation type="journal article" date="2014" name="BMC Genomics">
        <title>Comparison of environmental and isolate Sulfobacillus genomes reveals diverse carbon, sulfur, nitrogen, and hydrogen metabolisms.</title>
        <authorList>
            <person name="Justice N.B."/>
            <person name="Norman A."/>
            <person name="Brown C.T."/>
            <person name="Singh A."/>
            <person name="Thomas B.C."/>
            <person name="Banfield J.F."/>
        </authorList>
    </citation>
    <scope>NUCLEOTIDE SEQUENCE [LARGE SCALE GENOMIC DNA]</scope>
    <source>
        <strain evidence="1">AMDSBA5</strain>
    </source>
</reference>
<accession>A0A1R0IGQ4</accession>
<protein>
    <submittedName>
        <fullName evidence="1">Uncharacterized protein</fullName>
    </submittedName>
</protein>
<organism evidence="1 2">
    <name type="scientific">Sulfobacillus thermosulfidooxidans</name>
    <dbReference type="NCBI Taxonomy" id="28034"/>
    <lineage>
        <taxon>Bacteria</taxon>
        <taxon>Bacillati</taxon>
        <taxon>Bacillota</taxon>
        <taxon>Clostridia</taxon>
        <taxon>Eubacteriales</taxon>
        <taxon>Clostridiales Family XVII. Incertae Sedis</taxon>
        <taxon>Sulfobacillus</taxon>
    </lineage>
</organism>
<dbReference type="RefSeq" id="WP_020373038.1">
    <property type="nucleotide sequence ID" value="NZ_MDZD01000001.1"/>
</dbReference>
<gene>
    <name evidence="1" type="ORF">C7B47_07610</name>
</gene>
<comment type="caution">
    <text evidence="1">The sequence shown here is derived from an EMBL/GenBank/DDBJ whole genome shotgun (WGS) entry which is preliminary data.</text>
</comment>
<evidence type="ECO:0000313" key="1">
    <source>
        <dbReference type="EMBL" id="PSR27695.1"/>
    </source>
</evidence>
<dbReference type="Proteomes" id="UP000242705">
    <property type="component" value="Unassembled WGS sequence"/>
</dbReference>
<sequence>MKKSVLLGVLAIFSGIMLLHHTKAFIHPNSQKTVSVSTWTIAIGAVNSRNTSLSKQKMSFSATIWNDTNHTVFVTSVKANIAPILQSHIISGTPLIPVNKSLAPNASDRIAGQFILNVSGMTKEEIANIGKLQGFTVNTRS</sequence>
<proteinExistence type="predicted"/>
<dbReference type="AlphaFoldDB" id="A0A1R0IGQ4"/>
<name>A0A1R0IGQ4_SULTH</name>